<reference evidence="2" key="1">
    <citation type="submission" date="2020-11" db="EMBL/GenBank/DDBJ databases">
        <authorList>
            <person name="Tran Van P."/>
        </authorList>
    </citation>
    <scope>NUCLEOTIDE SEQUENCE</scope>
</reference>
<evidence type="ECO:0000313" key="2">
    <source>
        <dbReference type="EMBL" id="CAD7245017.1"/>
    </source>
</evidence>
<keyword evidence="3" id="KW-1185">Reference proteome</keyword>
<feature type="compositionally biased region" description="Polar residues" evidence="1">
    <location>
        <begin position="1"/>
        <end position="14"/>
    </location>
</feature>
<evidence type="ECO:0000256" key="1">
    <source>
        <dbReference type="SAM" id="MobiDB-lite"/>
    </source>
</evidence>
<feature type="compositionally biased region" description="Basic and acidic residues" evidence="1">
    <location>
        <begin position="30"/>
        <end position="39"/>
    </location>
</feature>
<evidence type="ECO:0000313" key="3">
    <source>
        <dbReference type="Proteomes" id="UP000677054"/>
    </source>
</evidence>
<dbReference type="EMBL" id="LR900276">
    <property type="protein sequence ID" value="CAD7245017.1"/>
    <property type="molecule type" value="Genomic_DNA"/>
</dbReference>
<feature type="compositionally biased region" description="Low complexity" evidence="1">
    <location>
        <begin position="16"/>
        <end position="29"/>
    </location>
</feature>
<dbReference type="AlphaFoldDB" id="A0A7R9A298"/>
<dbReference type="Proteomes" id="UP000677054">
    <property type="component" value="Unassembled WGS sequence"/>
</dbReference>
<accession>A0A7R9A298</accession>
<dbReference type="EMBL" id="CAJPEV010000759">
    <property type="protein sequence ID" value="CAG0888286.1"/>
    <property type="molecule type" value="Genomic_DNA"/>
</dbReference>
<feature type="region of interest" description="Disordered" evidence="1">
    <location>
        <begin position="1"/>
        <end position="63"/>
    </location>
</feature>
<gene>
    <name evidence="2" type="ORF">DSTB1V02_LOCUS4895</name>
</gene>
<proteinExistence type="predicted"/>
<name>A0A7R9A298_9CRUS</name>
<sequence length="143" mass="16057">MSTGATHEATSGLQVPSEAEAEAPASLPEGLHHQPRPRDPASTTSTFIDLRRPRHLDPKPESPLSFTFSPSSFLLLPPSDIPRSQFFLTRQRRDMYDMHQIEAYGLLMTFWPVVLHSEYGDKIAAEFRNGCSNLSNKGNLMFQ</sequence>
<feature type="compositionally biased region" description="Basic and acidic residues" evidence="1">
    <location>
        <begin position="49"/>
        <end position="60"/>
    </location>
</feature>
<protein>
    <submittedName>
        <fullName evidence="2">Uncharacterized protein</fullName>
    </submittedName>
</protein>
<organism evidence="2">
    <name type="scientific">Darwinula stevensoni</name>
    <dbReference type="NCBI Taxonomy" id="69355"/>
    <lineage>
        <taxon>Eukaryota</taxon>
        <taxon>Metazoa</taxon>
        <taxon>Ecdysozoa</taxon>
        <taxon>Arthropoda</taxon>
        <taxon>Crustacea</taxon>
        <taxon>Oligostraca</taxon>
        <taxon>Ostracoda</taxon>
        <taxon>Podocopa</taxon>
        <taxon>Podocopida</taxon>
        <taxon>Darwinulocopina</taxon>
        <taxon>Darwinuloidea</taxon>
        <taxon>Darwinulidae</taxon>
        <taxon>Darwinula</taxon>
    </lineage>
</organism>